<dbReference type="GO" id="GO:0005829">
    <property type="term" value="C:cytosol"/>
    <property type="evidence" value="ECO:0007669"/>
    <property type="project" value="TreeGrafter"/>
</dbReference>
<feature type="binding site" evidence="5">
    <location>
        <begin position="155"/>
        <end position="158"/>
    </location>
    <ligand>
        <name>spermidine</name>
        <dbReference type="ChEBI" id="CHEBI:57834"/>
    </ligand>
</feature>
<feature type="domain" description="PABS" evidence="7">
    <location>
        <begin position="3"/>
        <end position="235"/>
    </location>
</feature>
<comment type="catalytic activity">
    <reaction evidence="5">
        <text>S-adenosyl 3-(methylsulfanyl)propylamine + putrescine = S-methyl-5'-thioadenosine + spermidine + H(+)</text>
        <dbReference type="Rhea" id="RHEA:12721"/>
        <dbReference type="ChEBI" id="CHEBI:15378"/>
        <dbReference type="ChEBI" id="CHEBI:17509"/>
        <dbReference type="ChEBI" id="CHEBI:57443"/>
        <dbReference type="ChEBI" id="CHEBI:57834"/>
        <dbReference type="ChEBI" id="CHEBI:326268"/>
        <dbReference type="EC" id="2.5.1.16"/>
    </reaction>
</comment>
<dbReference type="InterPro" id="IPR029063">
    <property type="entry name" value="SAM-dependent_MTases_sf"/>
</dbReference>
<dbReference type="InterPro" id="IPR037163">
    <property type="entry name" value="Spermidine_synt_N_sf"/>
</dbReference>
<keyword evidence="3 5" id="KW-0745">Spermidine biosynthesis</keyword>
<keyword evidence="2 5" id="KW-0808">Transferase</keyword>
<dbReference type="PANTHER" id="PTHR11558">
    <property type="entry name" value="SPERMIDINE/SPERMINE SYNTHASE"/>
    <property type="match status" value="1"/>
</dbReference>
<dbReference type="CDD" id="cd02440">
    <property type="entry name" value="AdoMet_MTases"/>
    <property type="match status" value="1"/>
</dbReference>
<feature type="active site" description="Proton acceptor" evidence="5 6">
    <location>
        <position position="155"/>
    </location>
</feature>
<feature type="binding site" evidence="5">
    <location>
        <position position="30"/>
    </location>
    <ligand>
        <name>S-methyl-5'-thioadenosine</name>
        <dbReference type="ChEBI" id="CHEBI:17509"/>
    </ligand>
</feature>
<organism evidence="8 9">
    <name type="scientific">Pseudomonas turukhanskensis</name>
    <dbReference type="NCBI Taxonomy" id="1806536"/>
    <lineage>
        <taxon>Bacteria</taxon>
        <taxon>Pseudomonadati</taxon>
        <taxon>Pseudomonadota</taxon>
        <taxon>Gammaproteobacteria</taxon>
        <taxon>Pseudomonadales</taxon>
        <taxon>Pseudomonadaceae</taxon>
        <taxon>Pseudomonas</taxon>
    </lineage>
</organism>
<dbReference type="NCBIfam" id="TIGR00417">
    <property type="entry name" value="speE"/>
    <property type="match status" value="1"/>
</dbReference>
<feature type="binding site" evidence="5">
    <location>
        <position position="162"/>
    </location>
    <ligand>
        <name>S-methyl-5'-thioadenosine</name>
        <dbReference type="ChEBI" id="CHEBI:17509"/>
    </ligand>
</feature>
<dbReference type="RefSeq" id="WP_271196570.1">
    <property type="nucleotide sequence ID" value="NZ_BSFN01000010.1"/>
</dbReference>
<feature type="binding site" evidence="5">
    <location>
        <position position="85"/>
    </location>
    <ligand>
        <name>spermidine</name>
        <dbReference type="ChEBI" id="CHEBI:57834"/>
    </ligand>
</feature>
<protein>
    <recommendedName>
        <fullName evidence="5">Polyamine aminopropyltransferase</fullName>
    </recommendedName>
    <alternativeName>
        <fullName evidence="5">Putrescine aminopropyltransferase</fullName>
        <shortName evidence="5">PAPT</shortName>
    </alternativeName>
    <alternativeName>
        <fullName evidence="5">Spermidine synthase</fullName>
        <shortName evidence="5">SPDS</shortName>
        <shortName evidence="5">SPDSY</shortName>
        <ecNumber evidence="5">2.5.1.16</ecNumber>
    </alternativeName>
</protein>
<evidence type="ECO:0000256" key="3">
    <source>
        <dbReference type="ARBA" id="ARBA00023066"/>
    </source>
</evidence>
<dbReference type="GO" id="GO:0008295">
    <property type="term" value="P:spermidine biosynthetic process"/>
    <property type="evidence" value="ECO:0007669"/>
    <property type="project" value="UniProtKB-UniRule"/>
</dbReference>
<dbReference type="Gene3D" id="2.30.140.10">
    <property type="entry name" value="Spermidine synthase, tetramerisation domain"/>
    <property type="match status" value="1"/>
</dbReference>
<dbReference type="Gene3D" id="3.40.50.150">
    <property type="entry name" value="Vaccinia Virus protein VP39"/>
    <property type="match status" value="1"/>
</dbReference>
<comment type="similarity">
    <text evidence="1 5">Belongs to the spermidine/spermine synthase family.</text>
</comment>
<comment type="function">
    <text evidence="5">Catalyzes the irreversible transfer of a propylamine group from the amino donor S-adenosylmethioninamine (decarboxy-AdoMet) to putrescine (1,4-diaminobutane) to yield spermidine.</text>
</comment>
<dbReference type="Proteomes" id="UP001143328">
    <property type="component" value="Unassembled WGS sequence"/>
</dbReference>
<dbReference type="PANTHER" id="PTHR11558:SF11">
    <property type="entry name" value="SPERMIDINE SYNTHASE"/>
    <property type="match status" value="1"/>
</dbReference>
<dbReference type="AlphaFoldDB" id="A0A9W6K9Y1"/>
<feature type="binding site" evidence="5">
    <location>
        <position position="105"/>
    </location>
    <ligand>
        <name>S-methyl-5'-thioadenosine</name>
        <dbReference type="ChEBI" id="CHEBI:17509"/>
    </ligand>
</feature>
<name>A0A9W6K9Y1_9PSED</name>
<dbReference type="GO" id="GO:0004766">
    <property type="term" value="F:spermidine synthase activity"/>
    <property type="evidence" value="ECO:0007669"/>
    <property type="project" value="UniProtKB-UniRule"/>
</dbReference>
<keyword evidence="4 5" id="KW-0620">Polyamine biosynthesis</keyword>
<evidence type="ECO:0000256" key="6">
    <source>
        <dbReference type="PROSITE-ProRule" id="PRU00354"/>
    </source>
</evidence>
<evidence type="ECO:0000256" key="5">
    <source>
        <dbReference type="HAMAP-Rule" id="MF_00198"/>
    </source>
</evidence>
<dbReference type="InterPro" id="IPR030374">
    <property type="entry name" value="PABS"/>
</dbReference>
<dbReference type="Pfam" id="PF17284">
    <property type="entry name" value="Spermine_synt_N"/>
    <property type="match status" value="1"/>
</dbReference>
<proteinExistence type="inferred from homology"/>
<dbReference type="EC" id="2.5.1.16" evidence="5"/>
<comment type="subunit">
    <text evidence="5">Homodimer or homotetramer.</text>
</comment>
<dbReference type="PROSITE" id="PS51006">
    <property type="entry name" value="PABS_2"/>
    <property type="match status" value="1"/>
</dbReference>
<evidence type="ECO:0000256" key="4">
    <source>
        <dbReference type="ARBA" id="ARBA00023115"/>
    </source>
</evidence>
<dbReference type="NCBIfam" id="NF002010">
    <property type="entry name" value="PRK00811.1"/>
    <property type="match status" value="1"/>
</dbReference>
<evidence type="ECO:0000313" key="9">
    <source>
        <dbReference type="Proteomes" id="UP001143328"/>
    </source>
</evidence>
<keyword evidence="9" id="KW-1185">Reference proteome</keyword>
<sequence length="287" mass="31441">MADYLETLYPGYGQRLQIDELLYEGHTDQQHLVIFRNALLGRVMALDGVVQTTEADEFIYHEMLAHVPILAHGAVRKVLVIGVGDGGIVREIVRHAGIAEIVAVEIDASVIELCRTHLPLHSAGALDDPRVRLVIADGLDFVATTDERFDVIISDSTDPIGPAASLFSREFYRNCQRCLNADGVLATQNGVPFLQSAELTDTAQRLAGTFTDWGFFHAAVPTYIGGSMSFGWGSNSGKARATELAVVRERFAQSGLRTRYYNAEIHQAAFALPQYFLELIGAAHKVP</sequence>
<evidence type="ECO:0000259" key="7">
    <source>
        <dbReference type="PROSITE" id="PS51006"/>
    </source>
</evidence>
<comment type="caution">
    <text evidence="8">The sequence shown here is derived from an EMBL/GenBank/DDBJ whole genome shotgun (WGS) entry which is preliminary data.</text>
</comment>
<feature type="binding site" evidence="5">
    <location>
        <begin position="137"/>
        <end position="138"/>
    </location>
    <ligand>
        <name>S-methyl-5'-thioadenosine</name>
        <dbReference type="ChEBI" id="CHEBI:17509"/>
    </ligand>
</feature>
<dbReference type="InterPro" id="IPR001045">
    <property type="entry name" value="Spermi_synthase"/>
</dbReference>
<feature type="binding site" evidence="5">
    <location>
        <position position="61"/>
    </location>
    <ligand>
        <name>spermidine</name>
        <dbReference type="ChEBI" id="CHEBI:57834"/>
    </ligand>
</feature>
<comment type="pathway">
    <text evidence="5">Amine and polyamine biosynthesis; spermidine biosynthesis; spermidine from putrescine: step 1/1.</text>
</comment>
<evidence type="ECO:0000313" key="8">
    <source>
        <dbReference type="EMBL" id="GLK90380.1"/>
    </source>
</evidence>
<gene>
    <name evidence="8" type="primary">speE1_2</name>
    <name evidence="5" type="synonym">speE</name>
    <name evidence="8" type="ORF">GCM10017655_34430</name>
</gene>
<dbReference type="Pfam" id="PF01564">
    <property type="entry name" value="Spermine_synth"/>
    <property type="match status" value="1"/>
</dbReference>
<accession>A0A9W6K9Y1</accession>
<reference evidence="8" key="2">
    <citation type="submission" date="2023-01" db="EMBL/GenBank/DDBJ databases">
        <authorList>
            <person name="Sun Q."/>
            <person name="Evtushenko L."/>
        </authorList>
    </citation>
    <scope>NUCLEOTIDE SEQUENCE</scope>
    <source>
        <strain evidence="8">VKM B-2935</strain>
    </source>
</reference>
<dbReference type="InterPro" id="IPR035246">
    <property type="entry name" value="Spermidine_synt_N"/>
</dbReference>
<dbReference type="SUPFAM" id="SSF53335">
    <property type="entry name" value="S-adenosyl-L-methionine-dependent methyltransferases"/>
    <property type="match status" value="1"/>
</dbReference>
<dbReference type="HAMAP" id="MF_00198">
    <property type="entry name" value="Spermidine_synth"/>
    <property type="match status" value="1"/>
</dbReference>
<reference evidence="8" key="1">
    <citation type="journal article" date="2014" name="Int. J. Syst. Evol. Microbiol.">
        <title>Complete genome sequence of Corynebacterium casei LMG S-19264T (=DSM 44701T), isolated from a smear-ripened cheese.</title>
        <authorList>
            <consortium name="US DOE Joint Genome Institute (JGI-PGF)"/>
            <person name="Walter F."/>
            <person name="Albersmeier A."/>
            <person name="Kalinowski J."/>
            <person name="Ruckert C."/>
        </authorList>
    </citation>
    <scope>NUCLEOTIDE SEQUENCE</scope>
    <source>
        <strain evidence="8">VKM B-2935</strain>
    </source>
</reference>
<evidence type="ECO:0000256" key="2">
    <source>
        <dbReference type="ARBA" id="ARBA00022679"/>
    </source>
</evidence>
<dbReference type="EMBL" id="BSFN01000010">
    <property type="protein sequence ID" value="GLK90380.1"/>
    <property type="molecule type" value="Genomic_DNA"/>
</dbReference>
<evidence type="ECO:0000256" key="1">
    <source>
        <dbReference type="ARBA" id="ARBA00007867"/>
    </source>
</evidence>